<sequence length="64" mass="7540">SWSIGLVEEEDTYTVLLSNRLIRDGENVFCQWLKKIIDLMIKMAENPTKDLKSFPVKIIEENRK</sequence>
<feature type="non-terminal residue" evidence="1">
    <location>
        <position position="1"/>
    </location>
</feature>
<accession>A0A5E4N408</accession>
<dbReference type="AlphaFoldDB" id="A0A5E4N408"/>
<name>A0A5E4N408_9HEMI</name>
<evidence type="ECO:0000313" key="2">
    <source>
        <dbReference type="Proteomes" id="UP000325440"/>
    </source>
</evidence>
<protein>
    <submittedName>
        <fullName evidence="1">Uncharacterized protein</fullName>
    </submittedName>
</protein>
<gene>
    <name evidence="1" type="ORF">CINCED_3A005423</name>
</gene>
<dbReference type="Proteomes" id="UP000325440">
    <property type="component" value="Unassembled WGS sequence"/>
</dbReference>
<dbReference type="EMBL" id="CABPRJ010001440">
    <property type="protein sequence ID" value="VVC37027.1"/>
    <property type="molecule type" value="Genomic_DNA"/>
</dbReference>
<proteinExistence type="predicted"/>
<keyword evidence="2" id="KW-1185">Reference proteome</keyword>
<organism evidence="1 2">
    <name type="scientific">Cinara cedri</name>
    <dbReference type="NCBI Taxonomy" id="506608"/>
    <lineage>
        <taxon>Eukaryota</taxon>
        <taxon>Metazoa</taxon>
        <taxon>Ecdysozoa</taxon>
        <taxon>Arthropoda</taxon>
        <taxon>Hexapoda</taxon>
        <taxon>Insecta</taxon>
        <taxon>Pterygota</taxon>
        <taxon>Neoptera</taxon>
        <taxon>Paraneoptera</taxon>
        <taxon>Hemiptera</taxon>
        <taxon>Sternorrhyncha</taxon>
        <taxon>Aphidomorpha</taxon>
        <taxon>Aphidoidea</taxon>
        <taxon>Aphididae</taxon>
        <taxon>Lachninae</taxon>
        <taxon>Cinara</taxon>
    </lineage>
</organism>
<evidence type="ECO:0000313" key="1">
    <source>
        <dbReference type="EMBL" id="VVC37027.1"/>
    </source>
</evidence>
<reference evidence="1 2" key="1">
    <citation type="submission" date="2019-08" db="EMBL/GenBank/DDBJ databases">
        <authorList>
            <person name="Alioto T."/>
            <person name="Alioto T."/>
            <person name="Gomez Garrido J."/>
        </authorList>
    </citation>
    <scope>NUCLEOTIDE SEQUENCE [LARGE SCALE GENOMIC DNA]</scope>
</reference>